<evidence type="ECO:0000256" key="4">
    <source>
        <dbReference type="ARBA" id="ARBA00023172"/>
    </source>
</evidence>
<dbReference type="InterPro" id="IPR013762">
    <property type="entry name" value="Integrase-like_cat_sf"/>
</dbReference>
<dbReference type="EMBL" id="AZDK01000004">
    <property type="protein sequence ID" value="KRK60406.1"/>
    <property type="molecule type" value="Genomic_DNA"/>
</dbReference>
<dbReference type="GO" id="GO:0003677">
    <property type="term" value="F:DNA binding"/>
    <property type="evidence" value="ECO:0007669"/>
    <property type="project" value="UniProtKB-KW"/>
</dbReference>
<dbReference type="CDD" id="cd01189">
    <property type="entry name" value="INT_ICEBs1_C_like"/>
    <property type="match status" value="1"/>
</dbReference>
<dbReference type="EMBL" id="ACLL01000051">
    <property type="protein sequence ID" value="EEW53092.1"/>
    <property type="molecule type" value="Genomic_DNA"/>
</dbReference>
<organism evidence="6 8">
    <name type="scientific">Limosilactobacillus antri DSM 16041</name>
    <dbReference type="NCBI Taxonomy" id="525309"/>
    <lineage>
        <taxon>Bacteria</taxon>
        <taxon>Bacillati</taxon>
        <taxon>Bacillota</taxon>
        <taxon>Bacilli</taxon>
        <taxon>Lactobacillales</taxon>
        <taxon>Lactobacillaceae</taxon>
        <taxon>Limosilactobacillus</taxon>
    </lineage>
</organism>
<dbReference type="eggNOG" id="COG0582">
    <property type="taxonomic scope" value="Bacteria"/>
</dbReference>
<evidence type="ECO:0000313" key="9">
    <source>
        <dbReference type="Proteomes" id="UP000051883"/>
    </source>
</evidence>
<name>C8P921_9LACO</name>
<dbReference type="Pfam" id="PF00589">
    <property type="entry name" value="Phage_integrase"/>
    <property type="match status" value="1"/>
</dbReference>
<dbReference type="STRING" id="525309.HMPREF0494_1815"/>
<keyword evidence="4" id="KW-0233">DNA recombination</keyword>
<dbReference type="PATRIC" id="fig|525309.8.peg.1497"/>
<comment type="similarity">
    <text evidence="1">Belongs to the 'phage' integrase family.</text>
</comment>
<dbReference type="SUPFAM" id="SSF56349">
    <property type="entry name" value="DNA breaking-rejoining enzymes"/>
    <property type="match status" value="1"/>
</dbReference>
<gene>
    <name evidence="7" type="ORF">FC31_GL001471</name>
    <name evidence="6" type="ORF">HMPREF0494_1815</name>
</gene>
<dbReference type="GO" id="GO:0006310">
    <property type="term" value="P:DNA recombination"/>
    <property type="evidence" value="ECO:0007669"/>
    <property type="project" value="UniProtKB-KW"/>
</dbReference>
<evidence type="ECO:0000256" key="2">
    <source>
        <dbReference type="ARBA" id="ARBA00022908"/>
    </source>
</evidence>
<evidence type="ECO:0000313" key="8">
    <source>
        <dbReference type="Proteomes" id="UP000003675"/>
    </source>
</evidence>
<dbReference type="InterPro" id="IPR025269">
    <property type="entry name" value="SAM-like_dom"/>
</dbReference>
<sequence length="376" mass="42864">MYIQKSGNKFRLVERYKDPLTGKLKRITIGIPDKRKSTVKEARIRLNRLIEQKLSEVQQGNIIHGITLGQVLDEYEKESSSRIRRSTYYNHLTMAKNMRATIGDDALIEKITPKVITKFIESLMYGDKNISSGYASKYKYFCHTIMEYALKQNYVKNNPVDKVEIDYKTPVSGVKIQNKFLEQSELETLLKYAYAHNTTYAQLCEWLYLTGSRIGEATSLNFDDVHQNGNHWVVDITGTLDYDHVKITDQKKAANPKTASSVRSVILPEKALKIYQDRIAETGGNGFIFCTSNGTPVQSSALNSFLRAAKKKLKIDKPLSSHIFRHTHISKLAELGVPIYIIQQRVGHADSKVTRQIYLHVTEKAVEQEASKLDKL</sequence>
<evidence type="ECO:0000259" key="5">
    <source>
        <dbReference type="PROSITE" id="PS51898"/>
    </source>
</evidence>
<proteinExistence type="inferred from homology"/>
<dbReference type="GO" id="GO:0015074">
    <property type="term" value="P:DNA integration"/>
    <property type="evidence" value="ECO:0007669"/>
    <property type="project" value="UniProtKB-KW"/>
</dbReference>
<evidence type="ECO:0000313" key="6">
    <source>
        <dbReference type="EMBL" id="EEW53092.1"/>
    </source>
</evidence>
<dbReference type="InterPro" id="IPR050808">
    <property type="entry name" value="Phage_Integrase"/>
</dbReference>
<dbReference type="HOGENOM" id="CLU_027562_17_6_9"/>
<keyword evidence="9" id="KW-1185">Reference proteome</keyword>
<dbReference type="InterPro" id="IPR002104">
    <property type="entry name" value="Integrase_catalytic"/>
</dbReference>
<dbReference type="Gene3D" id="1.10.150.130">
    <property type="match status" value="1"/>
</dbReference>
<reference evidence="7 9" key="2">
    <citation type="journal article" date="2015" name="Genome Announc.">
        <title>Expanding the biotechnology potential of lactobacilli through comparative genomics of 213 strains and associated genera.</title>
        <authorList>
            <person name="Sun Z."/>
            <person name="Harris H.M."/>
            <person name="McCann A."/>
            <person name="Guo C."/>
            <person name="Argimon S."/>
            <person name="Zhang W."/>
            <person name="Yang X."/>
            <person name="Jeffery I.B."/>
            <person name="Cooney J.C."/>
            <person name="Kagawa T.F."/>
            <person name="Liu W."/>
            <person name="Song Y."/>
            <person name="Salvetti E."/>
            <person name="Wrobel A."/>
            <person name="Rasinkangas P."/>
            <person name="Parkhill J."/>
            <person name="Rea M.C."/>
            <person name="O'Sullivan O."/>
            <person name="Ritari J."/>
            <person name="Douillard F.P."/>
            <person name="Paul Ross R."/>
            <person name="Yang R."/>
            <person name="Briner A.E."/>
            <person name="Felis G.E."/>
            <person name="de Vos W.M."/>
            <person name="Barrangou R."/>
            <person name="Klaenhammer T.R."/>
            <person name="Caufield P.W."/>
            <person name="Cui Y."/>
            <person name="Zhang H."/>
            <person name="O'Toole P.W."/>
        </authorList>
    </citation>
    <scope>NUCLEOTIDE SEQUENCE [LARGE SCALE GENOMIC DNA]</scope>
    <source>
        <strain evidence="7 9">DSM 16041</strain>
    </source>
</reference>
<dbReference type="InterPro" id="IPR010998">
    <property type="entry name" value="Integrase_recombinase_N"/>
</dbReference>
<comment type="caution">
    <text evidence="6">The sequence shown here is derived from an EMBL/GenBank/DDBJ whole genome shotgun (WGS) entry which is preliminary data.</text>
</comment>
<evidence type="ECO:0000256" key="1">
    <source>
        <dbReference type="ARBA" id="ARBA00008857"/>
    </source>
</evidence>
<dbReference type="PROSITE" id="PS51898">
    <property type="entry name" value="TYR_RECOMBINASE"/>
    <property type="match status" value="1"/>
</dbReference>
<dbReference type="OrthoDB" id="9803188at2"/>
<dbReference type="RefSeq" id="WP_007123361.1">
    <property type="nucleotide sequence ID" value="NZ_AZDK01000004.1"/>
</dbReference>
<dbReference type="Gene3D" id="1.10.443.10">
    <property type="entry name" value="Intergrase catalytic core"/>
    <property type="match status" value="1"/>
</dbReference>
<reference evidence="6 8" key="1">
    <citation type="submission" date="2009-09" db="EMBL/GenBank/DDBJ databases">
        <authorList>
            <person name="Qin X."/>
            <person name="Bachman B."/>
            <person name="Battles P."/>
            <person name="Bell A."/>
            <person name="Bess C."/>
            <person name="Bickham C."/>
            <person name="Chaboub L."/>
            <person name="Chen D."/>
            <person name="Coyle M."/>
            <person name="Deiros D.R."/>
            <person name="Dinh H."/>
            <person name="Forbes L."/>
            <person name="Fowler G."/>
            <person name="Francisco L."/>
            <person name="Fu Q."/>
            <person name="Gubbala S."/>
            <person name="Hale W."/>
            <person name="Han Y."/>
            <person name="Hemphill L."/>
            <person name="Highlander S.K."/>
            <person name="Hirani K."/>
            <person name="Hogues M."/>
            <person name="Jackson L."/>
            <person name="Jakkamsetti A."/>
            <person name="Javaid M."/>
            <person name="Jiang H."/>
            <person name="Korchina V."/>
            <person name="Kovar C."/>
            <person name="Lara F."/>
            <person name="Lee S."/>
            <person name="Mata R."/>
            <person name="Mathew T."/>
            <person name="Moen C."/>
            <person name="Morales K."/>
            <person name="Munidasa M."/>
            <person name="Nazareth L."/>
            <person name="Ngo R."/>
            <person name="Nguyen L."/>
            <person name="Okwuonu G."/>
            <person name="Ongeri F."/>
            <person name="Patil S."/>
            <person name="Petrosino J."/>
            <person name="Pham C."/>
            <person name="Pham P."/>
            <person name="Pu L.-L."/>
            <person name="Puazo M."/>
            <person name="Raj R."/>
            <person name="Reid J."/>
            <person name="Rouhana J."/>
            <person name="Saada N."/>
            <person name="Shang Y."/>
            <person name="Simmons D."/>
            <person name="Thornton R."/>
            <person name="Warren J."/>
            <person name="Weissenberger G."/>
            <person name="Zhang J."/>
            <person name="Zhang L."/>
            <person name="Zhou C."/>
            <person name="Zhu D."/>
            <person name="Muzny D."/>
            <person name="Worley K."/>
            <person name="Gibbs R."/>
        </authorList>
    </citation>
    <scope>NUCLEOTIDE SEQUENCE [LARGE SCALE GENOMIC DNA]</scope>
    <source>
        <strain evidence="6 8">DSM 16041</strain>
    </source>
</reference>
<protein>
    <submittedName>
        <fullName evidence="6">Site-specific recombinase, phage integrase family</fullName>
    </submittedName>
</protein>
<keyword evidence="2" id="KW-0229">DNA integration</keyword>
<evidence type="ECO:0000313" key="7">
    <source>
        <dbReference type="EMBL" id="KRK60406.1"/>
    </source>
</evidence>
<feature type="domain" description="Tyr recombinase" evidence="5">
    <location>
        <begin position="176"/>
        <end position="371"/>
    </location>
</feature>
<dbReference type="Proteomes" id="UP000003675">
    <property type="component" value="Unassembled WGS sequence"/>
</dbReference>
<keyword evidence="3" id="KW-0238">DNA-binding</keyword>
<dbReference type="Pfam" id="PF13102">
    <property type="entry name" value="Phage_int_SAM_5"/>
    <property type="match status" value="1"/>
</dbReference>
<dbReference type="InterPro" id="IPR011010">
    <property type="entry name" value="DNA_brk_join_enz"/>
</dbReference>
<evidence type="ECO:0000256" key="3">
    <source>
        <dbReference type="ARBA" id="ARBA00023125"/>
    </source>
</evidence>
<dbReference type="PANTHER" id="PTHR30629:SF2">
    <property type="entry name" value="PROPHAGE INTEGRASE INTS-RELATED"/>
    <property type="match status" value="1"/>
</dbReference>
<dbReference type="PANTHER" id="PTHR30629">
    <property type="entry name" value="PROPHAGE INTEGRASE"/>
    <property type="match status" value="1"/>
</dbReference>
<accession>C8P921</accession>
<dbReference type="AlphaFoldDB" id="C8P921"/>
<dbReference type="Proteomes" id="UP000051883">
    <property type="component" value="Unassembled WGS sequence"/>
</dbReference>